<keyword evidence="2" id="KW-0235">DNA replication</keyword>
<comment type="subcellular location">
    <subcellularLocation>
        <location evidence="1">Nucleus</location>
    </subcellularLocation>
</comment>
<evidence type="ECO:0000256" key="4">
    <source>
        <dbReference type="ARBA" id="ARBA00023242"/>
    </source>
</evidence>
<evidence type="ECO:0008006" key="10">
    <source>
        <dbReference type="Google" id="ProtNLM"/>
    </source>
</evidence>
<evidence type="ECO:0000313" key="8">
    <source>
        <dbReference type="EMBL" id="TMW66737.1"/>
    </source>
</evidence>
<proteinExistence type="inferred from homology"/>
<dbReference type="PANTHER" id="PTHR28605:SF1">
    <property type="entry name" value="CHROMOSOME TRANSMISSION FIDELITY FACTOR 8"/>
    <property type="match status" value="1"/>
</dbReference>
<sequence length="118" mass="12771">MLVPLRVDGATNEWCIVEFQGEMVPNDGAEMADVDIGGLWYDGGVPTMRIGNHIVTGKVAKLPKPFAILEKHGETTEPMSDDDGDSSSTETETPVEYNVVGIARTRVIFAARPKPVLT</sequence>
<dbReference type="AlphaFoldDB" id="A0A8K1FPB0"/>
<gene>
    <name evidence="8" type="ORF">Poli38472_014049</name>
</gene>
<dbReference type="EMBL" id="SPLM01000007">
    <property type="protein sequence ID" value="TMW66737.1"/>
    <property type="molecule type" value="Genomic_DNA"/>
</dbReference>
<evidence type="ECO:0000256" key="6">
    <source>
        <dbReference type="ARBA" id="ARBA00038447"/>
    </source>
</evidence>
<dbReference type="OrthoDB" id="121932at2759"/>
<dbReference type="Proteomes" id="UP000794436">
    <property type="component" value="Unassembled WGS sequence"/>
</dbReference>
<dbReference type="GO" id="GO:0006260">
    <property type="term" value="P:DNA replication"/>
    <property type="evidence" value="ECO:0007669"/>
    <property type="project" value="UniProtKB-KW"/>
</dbReference>
<comment type="similarity">
    <text evidence="6">Belongs to the CTF8 family.</text>
</comment>
<evidence type="ECO:0000256" key="2">
    <source>
        <dbReference type="ARBA" id="ARBA00022705"/>
    </source>
</evidence>
<evidence type="ECO:0000256" key="3">
    <source>
        <dbReference type="ARBA" id="ARBA00023125"/>
    </source>
</evidence>
<comment type="caution">
    <text evidence="8">The sequence shown here is derived from an EMBL/GenBank/DDBJ whole genome shotgun (WGS) entry which is preliminary data.</text>
</comment>
<evidence type="ECO:0000256" key="5">
    <source>
        <dbReference type="ARBA" id="ARBA00023306"/>
    </source>
</evidence>
<keyword evidence="3" id="KW-0238">DNA-binding</keyword>
<name>A0A8K1FPB0_PYTOL</name>
<keyword evidence="5" id="KW-0131">Cell cycle</keyword>
<dbReference type="GO" id="GO:0031390">
    <property type="term" value="C:Ctf18 RFC-like complex"/>
    <property type="evidence" value="ECO:0007669"/>
    <property type="project" value="InterPro"/>
</dbReference>
<dbReference type="GO" id="GO:0003677">
    <property type="term" value="F:DNA binding"/>
    <property type="evidence" value="ECO:0007669"/>
    <property type="project" value="UniProtKB-KW"/>
</dbReference>
<dbReference type="InterPro" id="IPR018607">
    <property type="entry name" value="Ctf8"/>
</dbReference>
<dbReference type="GO" id="GO:0007064">
    <property type="term" value="P:mitotic sister chromatid cohesion"/>
    <property type="evidence" value="ECO:0007669"/>
    <property type="project" value="InterPro"/>
</dbReference>
<dbReference type="Pfam" id="PF09696">
    <property type="entry name" value="Ctf8"/>
    <property type="match status" value="1"/>
</dbReference>
<keyword evidence="9" id="KW-1185">Reference proteome</keyword>
<organism evidence="8 9">
    <name type="scientific">Pythium oligandrum</name>
    <name type="common">Mycoparasitic fungus</name>
    <dbReference type="NCBI Taxonomy" id="41045"/>
    <lineage>
        <taxon>Eukaryota</taxon>
        <taxon>Sar</taxon>
        <taxon>Stramenopiles</taxon>
        <taxon>Oomycota</taxon>
        <taxon>Peronosporomycetes</taxon>
        <taxon>Pythiales</taxon>
        <taxon>Pythiaceae</taxon>
        <taxon>Pythium</taxon>
    </lineage>
</organism>
<keyword evidence="4" id="KW-0539">Nucleus</keyword>
<dbReference type="PANTHER" id="PTHR28605">
    <property type="entry name" value="CTF8, CHROMOSOME TRANSMISSION FIDELITY FACTOR 8 HOMOLOG (S. CEREVISIAE)"/>
    <property type="match status" value="1"/>
</dbReference>
<accession>A0A8K1FPB0</accession>
<evidence type="ECO:0000256" key="7">
    <source>
        <dbReference type="SAM" id="MobiDB-lite"/>
    </source>
</evidence>
<evidence type="ECO:0000313" key="9">
    <source>
        <dbReference type="Proteomes" id="UP000794436"/>
    </source>
</evidence>
<protein>
    <recommendedName>
        <fullName evidence="10">Chromosome transmission fidelity protein 8</fullName>
    </recommendedName>
</protein>
<reference evidence="8" key="1">
    <citation type="submission" date="2019-03" db="EMBL/GenBank/DDBJ databases">
        <title>Long read genome sequence of the mycoparasitic Pythium oligandrum ATCC 38472 isolated from sugarbeet rhizosphere.</title>
        <authorList>
            <person name="Gaulin E."/>
        </authorList>
    </citation>
    <scope>NUCLEOTIDE SEQUENCE</scope>
    <source>
        <strain evidence="8">ATCC 38472_TT</strain>
    </source>
</reference>
<evidence type="ECO:0000256" key="1">
    <source>
        <dbReference type="ARBA" id="ARBA00004123"/>
    </source>
</evidence>
<feature type="region of interest" description="Disordered" evidence="7">
    <location>
        <begin position="71"/>
        <end position="96"/>
    </location>
</feature>